<feature type="transmembrane region" description="Helical" evidence="8">
    <location>
        <begin position="239"/>
        <end position="257"/>
    </location>
</feature>
<name>A0A1H7DAZ9_9FIRM</name>
<keyword evidence="10" id="KW-1185">Reference proteome</keyword>
<evidence type="ECO:0000256" key="1">
    <source>
        <dbReference type="ARBA" id="ARBA00004651"/>
    </source>
</evidence>
<dbReference type="PANTHER" id="PTHR32196:SF21">
    <property type="entry name" value="ABC TRANSPORTER PERMEASE PROTEIN YPHD-RELATED"/>
    <property type="match status" value="1"/>
</dbReference>
<evidence type="ECO:0000256" key="4">
    <source>
        <dbReference type="ARBA" id="ARBA00022519"/>
    </source>
</evidence>
<feature type="transmembrane region" description="Helical" evidence="8">
    <location>
        <begin position="107"/>
        <end position="127"/>
    </location>
</feature>
<dbReference type="GO" id="GO:0022857">
    <property type="term" value="F:transmembrane transporter activity"/>
    <property type="evidence" value="ECO:0007669"/>
    <property type="project" value="InterPro"/>
</dbReference>
<dbReference type="Pfam" id="PF02653">
    <property type="entry name" value="BPD_transp_2"/>
    <property type="match status" value="1"/>
</dbReference>
<feature type="transmembrane region" description="Helical" evidence="8">
    <location>
        <begin position="58"/>
        <end position="77"/>
    </location>
</feature>
<keyword evidence="2" id="KW-0813">Transport</keyword>
<evidence type="ECO:0000256" key="6">
    <source>
        <dbReference type="ARBA" id="ARBA00022989"/>
    </source>
</evidence>
<proteinExistence type="predicted"/>
<protein>
    <submittedName>
        <fullName evidence="9">Erythritol transport system permease protein</fullName>
    </submittedName>
</protein>
<evidence type="ECO:0000256" key="2">
    <source>
        <dbReference type="ARBA" id="ARBA00022448"/>
    </source>
</evidence>
<evidence type="ECO:0000256" key="8">
    <source>
        <dbReference type="SAM" id="Phobius"/>
    </source>
</evidence>
<comment type="subcellular location">
    <subcellularLocation>
        <location evidence="1">Cell membrane</location>
        <topology evidence="1">Multi-pass membrane protein</topology>
    </subcellularLocation>
</comment>
<feature type="transmembrane region" description="Helical" evidence="8">
    <location>
        <begin position="133"/>
        <end position="153"/>
    </location>
</feature>
<keyword evidence="6 8" id="KW-1133">Transmembrane helix</keyword>
<evidence type="ECO:0000313" key="9">
    <source>
        <dbReference type="EMBL" id="SEJ95405.1"/>
    </source>
</evidence>
<keyword evidence="7 8" id="KW-0472">Membrane</keyword>
<dbReference type="AlphaFoldDB" id="A0A1H7DAZ9"/>
<evidence type="ECO:0000313" key="10">
    <source>
        <dbReference type="Proteomes" id="UP000199662"/>
    </source>
</evidence>
<organism evidence="9 10">
    <name type="scientific">Propionispira arboris</name>
    <dbReference type="NCBI Taxonomy" id="84035"/>
    <lineage>
        <taxon>Bacteria</taxon>
        <taxon>Bacillati</taxon>
        <taxon>Bacillota</taxon>
        <taxon>Negativicutes</taxon>
        <taxon>Selenomonadales</taxon>
        <taxon>Selenomonadaceae</taxon>
        <taxon>Propionispira</taxon>
    </lineage>
</organism>
<reference evidence="9 10" key="1">
    <citation type="submission" date="2016-10" db="EMBL/GenBank/DDBJ databases">
        <authorList>
            <person name="de Groot N.N."/>
        </authorList>
    </citation>
    <scope>NUCLEOTIDE SEQUENCE [LARGE SCALE GENOMIC DNA]</scope>
    <source>
        <strain evidence="9 10">DSM 2179</strain>
    </source>
</reference>
<feature type="transmembrane region" description="Helical" evidence="8">
    <location>
        <begin position="187"/>
        <end position="208"/>
    </location>
</feature>
<accession>A0A1H7DAZ9</accession>
<dbReference type="EMBL" id="FNZK01000028">
    <property type="protein sequence ID" value="SEJ95405.1"/>
    <property type="molecule type" value="Genomic_DNA"/>
</dbReference>
<feature type="transmembrane region" description="Helical" evidence="8">
    <location>
        <begin position="83"/>
        <end position="100"/>
    </location>
</feature>
<dbReference type="Proteomes" id="UP000199662">
    <property type="component" value="Unassembled WGS sequence"/>
</dbReference>
<sequence length="363" mass="38055">MKTDLTSNLHKKQSSNSLALTLLKGRTLIVLALLLLFFSFATPNFLSTNTFLLLAKHVALYGILAIGMTYVIITGGIDLSVGAVVGLAGMIAGGLINNGFTLTMFGVTLYFSVPIVVLFTLMVGAFVGWLNGIIITKFGVAPFIATLGTMYIARGFAMLHSNGATYSNIIGNEALGNTGLSVFGSRVFGMPVGALILVFIAIIAGILLKKTTFGWHVFSIGGNERAAKLSGVKVDKVKILVYIFSGVCAAIVGIITASQLEAAHPASGETWEMNAIAAAVLGGTSMAGGIGTIGGTIIGAFVIGVISDGMVMCGVSEFWQMIIKGVVIILAVIVDQFQRNLQAKIALQARNDSKTEPKEEIKI</sequence>
<feature type="transmembrane region" description="Helical" evidence="8">
    <location>
        <begin position="27"/>
        <end position="46"/>
    </location>
</feature>
<dbReference type="CDD" id="cd06579">
    <property type="entry name" value="TM_PBP1_transp_AraH_like"/>
    <property type="match status" value="1"/>
</dbReference>
<feature type="transmembrane region" description="Helical" evidence="8">
    <location>
        <begin position="278"/>
        <end position="306"/>
    </location>
</feature>
<keyword evidence="4" id="KW-0997">Cell inner membrane</keyword>
<evidence type="ECO:0000256" key="5">
    <source>
        <dbReference type="ARBA" id="ARBA00022692"/>
    </source>
</evidence>
<dbReference type="RefSeq" id="WP_177177675.1">
    <property type="nucleotide sequence ID" value="NZ_FNZK01000028.1"/>
</dbReference>
<evidence type="ECO:0000256" key="7">
    <source>
        <dbReference type="ARBA" id="ARBA00023136"/>
    </source>
</evidence>
<keyword evidence="5 8" id="KW-0812">Transmembrane</keyword>
<evidence type="ECO:0000256" key="3">
    <source>
        <dbReference type="ARBA" id="ARBA00022475"/>
    </source>
</evidence>
<gene>
    <name evidence="9" type="ORF">SAMN05660742_12814</name>
</gene>
<dbReference type="GO" id="GO:0005886">
    <property type="term" value="C:plasma membrane"/>
    <property type="evidence" value="ECO:0007669"/>
    <property type="project" value="UniProtKB-SubCell"/>
</dbReference>
<dbReference type="InterPro" id="IPR001851">
    <property type="entry name" value="ABC_transp_permease"/>
</dbReference>
<keyword evidence="3" id="KW-1003">Cell membrane</keyword>
<dbReference type="PANTHER" id="PTHR32196">
    <property type="entry name" value="ABC TRANSPORTER PERMEASE PROTEIN YPHD-RELATED-RELATED"/>
    <property type="match status" value="1"/>
</dbReference>
<dbReference type="STRING" id="84035.SAMN05660742_12814"/>